<gene>
    <name evidence="1" type="ORF">N776_01565</name>
</gene>
<dbReference type="AlphaFoldDB" id="A0AA44ZFV0"/>
<comment type="caution">
    <text evidence="1">The sequence shown here is derived from an EMBL/GenBank/DDBJ whole genome shotgun (WGS) entry which is preliminary data.</text>
</comment>
<dbReference type="EMBL" id="AVBE01000002">
    <property type="protein sequence ID" value="PHJ34437.1"/>
    <property type="molecule type" value="Genomic_DNA"/>
</dbReference>
<protein>
    <submittedName>
        <fullName evidence="1">Uncharacterized protein</fullName>
    </submittedName>
</protein>
<organism evidence="1 2">
    <name type="scientific">Neisseria gonorrhoeae 3502</name>
    <dbReference type="NCBI Taxonomy" id="1193404"/>
    <lineage>
        <taxon>Bacteria</taxon>
        <taxon>Pseudomonadati</taxon>
        <taxon>Pseudomonadota</taxon>
        <taxon>Betaproteobacteria</taxon>
        <taxon>Neisseriales</taxon>
        <taxon>Neisseriaceae</taxon>
        <taxon>Neisseria</taxon>
    </lineage>
</organism>
<proteinExistence type="predicted"/>
<dbReference type="Proteomes" id="UP000223296">
    <property type="component" value="Unassembled WGS sequence"/>
</dbReference>
<reference evidence="1 2" key="1">
    <citation type="submission" date="2013-08" db="EMBL/GenBank/DDBJ databases">
        <authorList>
            <person name="Trees D."/>
        </authorList>
    </citation>
    <scope>NUCLEOTIDE SEQUENCE [LARGE SCALE GENOMIC DNA]</scope>
    <source>
        <strain evidence="1 2">3502</strain>
    </source>
</reference>
<evidence type="ECO:0000313" key="1">
    <source>
        <dbReference type="EMBL" id="PHJ34437.1"/>
    </source>
</evidence>
<evidence type="ECO:0000313" key="2">
    <source>
        <dbReference type="Proteomes" id="UP000223296"/>
    </source>
</evidence>
<name>A0AA44ZFV0_NEIGO</name>
<accession>A0AA44ZFV0</accession>
<sequence>MSMEIKFNTLGVILNGVNPEEKFIKIIDDQENTGGFLILLSSNDKFSSFDSYDDWVENLEILKEYLQESHWIIKWVG</sequence>